<dbReference type="Proteomes" id="UP001164929">
    <property type="component" value="Chromosome 7"/>
</dbReference>
<keyword evidence="2" id="KW-1185">Reference proteome</keyword>
<organism evidence="1 2">
    <name type="scientific">Populus alba x Populus x berolinensis</name>
    <dbReference type="NCBI Taxonomy" id="444605"/>
    <lineage>
        <taxon>Eukaryota</taxon>
        <taxon>Viridiplantae</taxon>
        <taxon>Streptophyta</taxon>
        <taxon>Embryophyta</taxon>
        <taxon>Tracheophyta</taxon>
        <taxon>Spermatophyta</taxon>
        <taxon>Magnoliopsida</taxon>
        <taxon>eudicotyledons</taxon>
        <taxon>Gunneridae</taxon>
        <taxon>Pentapetalae</taxon>
        <taxon>rosids</taxon>
        <taxon>fabids</taxon>
        <taxon>Malpighiales</taxon>
        <taxon>Salicaceae</taxon>
        <taxon>Saliceae</taxon>
        <taxon>Populus</taxon>
    </lineage>
</organism>
<protein>
    <submittedName>
        <fullName evidence="1">Uncharacterized protein</fullName>
    </submittedName>
</protein>
<dbReference type="AlphaFoldDB" id="A0AAD6QGT1"/>
<accession>A0AAD6QGT1</accession>
<reference evidence="1" key="1">
    <citation type="journal article" date="2023" name="Mol. Ecol. Resour.">
        <title>Chromosome-level genome assembly of a triploid poplar Populus alba 'Berolinensis'.</title>
        <authorList>
            <person name="Chen S."/>
            <person name="Yu Y."/>
            <person name="Wang X."/>
            <person name="Wang S."/>
            <person name="Zhang T."/>
            <person name="Zhou Y."/>
            <person name="He R."/>
            <person name="Meng N."/>
            <person name="Wang Y."/>
            <person name="Liu W."/>
            <person name="Liu Z."/>
            <person name="Liu J."/>
            <person name="Guo Q."/>
            <person name="Huang H."/>
            <person name="Sederoff R.R."/>
            <person name="Wang G."/>
            <person name="Qu G."/>
            <person name="Chen S."/>
        </authorList>
    </citation>
    <scope>NUCLEOTIDE SEQUENCE</scope>
    <source>
        <strain evidence="1">SC-2020</strain>
    </source>
</reference>
<dbReference type="EMBL" id="JAQIZT010000007">
    <property type="protein sequence ID" value="KAJ6990131.1"/>
    <property type="molecule type" value="Genomic_DNA"/>
</dbReference>
<evidence type="ECO:0000313" key="1">
    <source>
        <dbReference type="EMBL" id="KAJ6990131.1"/>
    </source>
</evidence>
<gene>
    <name evidence="1" type="ORF">NC653_018612</name>
</gene>
<proteinExistence type="predicted"/>
<comment type="caution">
    <text evidence="1">The sequence shown here is derived from an EMBL/GenBank/DDBJ whole genome shotgun (WGS) entry which is preliminary data.</text>
</comment>
<evidence type="ECO:0000313" key="2">
    <source>
        <dbReference type="Proteomes" id="UP001164929"/>
    </source>
</evidence>
<sequence length="76" mass="8610">MQSSPSSSHLVIIIIGPYPFKFVSHGNNGGRMYYSASFSFGACGFSLLSVPGELEWVFFIKLVWTWHCKFHFETIS</sequence>
<name>A0AAD6QGT1_9ROSI</name>